<name>A0ABP3L0P9_9ACTN</name>
<organism evidence="1 2">
    <name type="scientific">Streptomyces stramineus</name>
    <dbReference type="NCBI Taxonomy" id="173861"/>
    <lineage>
        <taxon>Bacteria</taxon>
        <taxon>Bacillati</taxon>
        <taxon>Actinomycetota</taxon>
        <taxon>Actinomycetes</taxon>
        <taxon>Kitasatosporales</taxon>
        <taxon>Streptomycetaceae</taxon>
        <taxon>Streptomyces</taxon>
    </lineage>
</organism>
<reference evidence="2" key="1">
    <citation type="journal article" date="2019" name="Int. J. Syst. Evol. Microbiol.">
        <title>The Global Catalogue of Microorganisms (GCM) 10K type strain sequencing project: providing services to taxonomists for standard genome sequencing and annotation.</title>
        <authorList>
            <consortium name="The Broad Institute Genomics Platform"/>
            <consortium name="The Broad Institute Genome Sequencing Center for Infectious Disease"/>
            <person name="Wu L."/>
            <person name="Ma J."/>
        </authorList>
    </citation>
    <scope>NUCLEOTIDE SEQUENCE [LARGE SCALE GENOMIC DNA]</scope>
    <source>
        <strain evidence="2">JCM 10649</strain>
    </source>
</reference>
<comment type="caution">
    <text evidence="1">The sequence shown here is derived from an EMBL/GenBank/DDBJ whole genome shotgun (WGS) entry which is preliminary data.</text>
</comment>
<gene>
    <name evidence="1" type="ORF">GCM10009544_59540</name>
</gene>
<proteinExistence type="predicted"/>
<evidence type="ECO:0000313" key="2">
    <source>
        <dbReference type="Proteomes" id="UP001499895"/>
    </source>
</evidence>
<evidence type="ECO:0000313" key="1">
    <source>
        <dbReference type="EMBL" id="GAA0490736.1"/>
    </source>
</evidence>
<accession>A0ABP3L0P9</accession>
<dbReference type="Proteomes" id="UP001499895">
    <property type="component" value="Unassembled WGS sequence"/>
</dbReference>
<keyword evidence="2" id="KW-1185">Reference proteome</keyword>
<sequence length="185" mass="18376">MLFAGVVAGWGLRGSGLSAGRPWRWPRRPGGEALLPVGVGGADAQHLADRADVARRVPGGVGGGAGPLPCVRAAVGSVGSRGRGGLTSPVTSVRRVGGSLCRGQGLKGRAGVGVGVADRLASGAPGWAVVVTPGRRPPPLKAVISGNTGKAKAGKAERRKGRWRGCRPVVARGARLGLGPTGRAG</sequence>
<dbReference type="EMBL" id="BAAAHB010000117">
    <property type="protein sequence ID" value="GAA0490736.1"/>
    <property type="molecule type" value="Genomic_DNA"/>
</dbReference>
<protein>
    <submittedName>
        <fullName evidence="1">Uncharacterized protein</fullName>
    </submittedName>
</protein>